<evidence type="ECO:0000313" key="4">
    <source>
        <dbReference type="Proteomes" id="UP000887566"/>
    </source>
</evidence>
<feature type="compositionally biased region" description="Basic and acidic residues" evidence="2">
    <location>
        <begin position="397"/>
        <end position="406"/>
    </location>
</feature>
<feature type="compositionally biased region" description="Polar residues" evidence="2">
    <location>
        <begin position="187"/>
        <end position="204"/>
    </location>
</feature>
<name>A0A914WM38_9BILA</name>
<organism evidence="4 5">
    <name type="scientific">Plectus sambesii</name>
    <dbReference type="NCBI Taxonomy" id="2011161"/>
    <lineage>
        <taxon>Eukaryota</taxon>
        <taxon>Metazoa</taxon>
        <taxon>Ecdysozoa</taxon>
        <taxon>Nematoda</taxon>
        <taxon>Chromadorea</taxon>
        <taxon>Plectida</taxon>
        <taxon>Plectina</taxon>
        <taxon>Plectoidea</taxon>
        <taxon>Plectidae</taxon>
        <taxon>Plectus</taxon>
    </lineage>
</organism>
<feature type="transmembrane region" description="Helical" evidence="3">
    <location>
        <begin position="21"/>
        <end position="40"/>
    </location>
</feature>
<reference evidence="5" key="1">
    <citation type="submission" date="2022-11" db="UniProtKB">
        <authorList>
            <consortium name="WormBaseParasite"/>
        </authorList>
    </citation>
    <scope>IDENTIFICATION</scope>
</reference>
<feature type="region of interest" description="Disordered" evidence="2">
    <location>
        <begin position="168"/>
        <end position="406"/>
    </location>
</feature>
<evidence type="ECO:0000256" key="3">
    <source>
        <dbReference type="SAM" id="Phobius"/>
    </source>
</evidence>
<feature type="compositionally biased region" description="Basic and acidic residues" evidence="2">
    <location>
        <begin position="245"/>
        <end position="259"/>
    </location>
</feature>
<feature type="compositionally biased region" description="Basic and acidic residues" evidence="2">
    <location>
        <begin position="206"/>
        <end position="222"/>
    </location>
</feature>
<feature type="compositionally biased region" description="Polar residues" evidence="2">
    <location>
        <begin position="228"/>
        <end position="244"/>
    </location>
</feature>
<dbReference type="WBParaSite" id="PSAMB.scaffold4439size14596.g24369.t1">
    <property type="protein sequence ID" value="PSAMB.scaffold4439size14596.g24369.t1"/>
    <property type="gene ID" value="PSAMB.scaffold4439size14596.g24369"/>
</dbReference>
<protein>
    <submittedName>
        <fullName evidence="5">Golgi membrane protein 1</fullName>
    </submittedName>
</protein>
<dbReference type="Proteomes" id="UP000887566">
    <property type="component" value="Unplaced"/>
</dbReference>
<keyword evidence="4" id="KW-1185">Reference proteome</keyword>
<evidence type="ECO:0000313" key="5">
    <source>
        <dbReference type="WBParaSite" id="PSAMB.scaffold4439size14596.g24369.t1"/>
    </source>
</evidence>
<dbReference type="AlphaFoldDB" id="A0A914WM38"/>
<accession>A0A914WM38</accession>
<keyword evidence="3" id="KW-1133">Transmembrane helix</keyword>
<keyword evidence="3" id="KW-0472">Membrane</keyword>
<feature type="coiled-coil region" evidence="1">
    <location>
        <begin position="49"/>
        <end position="164"/>
    </location>
</feature>
<keyword evidence="1" id="KW-0175">Coiled coil</keyword>
<sequence length="406" mass="43819">MHSQKRGLLRPHSAGGSWLGGPLPIFVILGLLIVGMYFFYSYNAQSGEIETLRHKLEIITRNHRKLQGEESILKAKMEQLNSDLSNAKGTFGAKEKECDAELSKLRADVLEEKDNRKKVDEDAKDSQRTISKLRDQLTECRANTTELNDKVTKQEEIIQQLNQTILSSAKQTKTESAVDEQPEGAKSMNQNGVDEPANNVNIPSEKNADDKLREQTNEKEGVEPAANVASSGQSDKNANASKVEQQADKNDDRQVDSNARRPASGEGVQPANRTATDAKAGGEVGDDSMPAPKQPGHVEVGFNKPDSESKGAGGADGVDNVNDGRNAADEGKSAGLANANADTADGERKVGDEQKKVDDDQKKVGDEQKVDDQGKPDGLERSENGKENAEPGVGRAPPREKDSLVG</sequence>
<evidence type="ECO:0000256" key="1">
    <source>
        <dbReference type="SAM" id="Coils"/>
    </source>
</evidence>
<proteinExistence type="predicted"/>
<evidence type="ECO:0000256" key="2">
    <source>
        <dbReference type="SAM" id="MobiDB-lite"/>
    </source>
</evidence>
<keyword evidence="3" id="KW-0812">Transmembrane</keyword>
<feature type="compositionally biased region" description="Basic and acidic residues" evidence="2">
    <location>
        <begin position="345"/>
        <end position="389"/>
    </location>
</feature>